<name>A0ABM7W876_9BACT</name>
<gene>
    <name evidence="1" type="ORF">DPPLL_14440</name>
</gene>
<keyword evidence="2" id="KW-1185">Reference proteome</keyword>
<accession>A0ABM7W876</accession>
<organism evidence="1 2">
    <name type="scientific">Desulfofustis limnaeus</name>
    <dbReference type="NCBI Taxonomy" id="2740163"/>
    <lineage>
        <taxon>Bacteria</taxon>
        <taxon>Pseudomonadati</taxon>
        <taxon>Thermodesulfobacteriota</taxon>
        <taxon>Desulfobulbia</taxon>
        <taxon>Desulfobulbales</taxon>
        <taxon>Desulfocapsaceae</taxon>
        <taxon>Desulfofustis</taxon>
    </lineage>
</organism>
<evidence type="ECO:0000313" key="1">
    <source>
        <dbReference type="EMBL" id="BDD87079.1"/>
    </source>
</evidence>
<reference evidence="1 2" key="1">
    <citation type="submission" date="2022-01" db="EMBL/GenBank/DDBJ databases">
        <title>Desulfofustis limnae sp. nov., a novel mesophilic sulfate-reducing bacterium isolated from marsh soil.</title>
        <authorList>
            <person name="Watanabe M."/>
            <person name="Takahashi A."/>
            <person name="Kojima H."/>
            <person name="Fukui M."/>
        </authorList>
    </citation>
    <scope>NUCLEOTIDE SEQUENCE [LARGE SCALE GENOMIC DNA]</scope>
    <source>
        <strain evidence="1 2">PPLL</strain>
    </source>
</reference>
<proteinExistence type="predicted"/>
<sequence>MLENGSRRLPACHGKLWRPVCQPWRDDDRAEEQRLKAMPFAESFAHNDNKYAQPD</sequence>
<dbReference type="Proteomes" id="UP000830055">
    <property type="component" value="Chromosome"/>
</dbReference>
<protein>
    <submittedName>
        <fullName evidence="1">Uncharacterized protein</fullName>
    </submittedName>
</protein>
<evidence type="ECO:0000313" key="2">
    <source>
        <dbReference type="Proteomes" id="UP000830055"/>
    </source>
</evidence>
<dbReference type="EMBL" id="AP025516">
    <property type="protein sequence ID" value="BDD87079.1"/>
    <property type="molecule type" value="Genomic_DNA"/>
</dbReference>